<keyword evidence="2" id="KW-1185">Reference proteome</keyword>
<organism evidence="1 2">
    <name type="scientific">Haloferula luteola</name>
    <dbReference type="NCBI Taxonomy" id="595692"/>
    <lineage>
        <taxon>Bacteria</taxon>
        <taxon>Pseudomonadati</taxon>
        <taxon>Verrucomicrobiota</taxon>
        <taxon>Verrucomicrobiia</taxon>
        <taxon>Verrucomicrobiales</taxon>
        <taxon>Verrucomicrobiaceae</taxon>
        <taxon>Haloferula</taxon>
    </lineage>
</organism>
<name>A0A840UY36_9BACT</name>
<accession>A0A840UY36</accession>
<dbReference type="Proteomes" id="UP000557717">
    <property type="component" value="Unassembled WGS sequence"/>
</dbReference>
<dbReference type="RefSeq" id="WP_184014751.1">
    <property type="nucleotide sequence ID" value="NZ_JACHFD010000001.1"/>
</dbReference>
<reference evidence="1 2" key="1">
    <citation type="submission" date="2020-08" db="EMBL/GenBank/DDBJ databases">
        <title>Genomic Encyclopedia of Type Strains, Phase IV (KMG-IV): sequencing the most valuable type-strain genomes for metagenomic binning, comparative biology and taxonomic classification.</title>
        <authorList>
            <person name="Goeker M."/>
        </authorList>
    </citation>
    <scope>NUCLEOTIDE SEQUENCE [LARGE SCALE GENOMIC DNA]</scope>
    <source>
        <strain evidence="1 2">YC6886</strain>
    </source>
</reference>
<dbReference type="EMBL" id="JACHFD010000001">
    <property type="protein sequence ID" value="MBB5349873.1"/>
    <property type="molecule type" value="Genomic_DNA"/>
</dbReference>
<proteinExistence type="predicted"/>
<protein>
    <submittedName>
        <fullName evidence="1">Uncharacterized protein</fullName>
    </submittedName>
</protein>
<evidence type="ECO:0000313" key="2">
    <source>
        <dbReference type="Proteomes" id="UP000557717"/>
    </source>
</evidence>
<comment type="caution">
    <text evidence="1">The sequence shown here is derived from an EMBL/GenBank/DDBJ whole genome shotgun (WGS) entry which is preliminary data.</text>
</comment>
<sequence length="78" mass="8377">MDSVVAQKAEASAFDEWWASEAPDFTDPERAARLAWDAALCAAGSACLQPAEAGPLPPKNGNEIHSAVTRLHSWNSRQ</sequence>
<evidence type="ECO:0000313" key="1">
    <source>
        <dbReference type="EMBL" id="MBB5349873.1"/>
    </source>
</evidence>
<gene>
    <name evidence="1" type="ORF">HNR46_000094</name>
</gene>
<dbReference type="AlphaFoldDB" id="A0A840UY36"/>